<reference evidence="3 4" key="1">
    <citation type="submission" date="2019-05" db="EMBL/GenBank/DDBJ databases">
        <title>Mikania micrantha, genome provides insights into the molecular mechanism of rapid growth.</title>
        <authorList>
            <person name="Liu B."/>
        </authorList>
    </citation>
    <scope>NUCLEOTIDE SEQUENCE [LARGE SCALE GENOMIC DNA]</scope>
    <source>
        <strain evidence="3">NLD-2019</strain>
        <tissue evidence="3">Leaf</tissue>
    </source>
</reference>
<proteinExistence type="predicted"/>
<dbReference type="Proteomes" id="UP000326396">
    <property type="component" value="Linkage Group LG1"/>
</dbReference>
<dbReference type="EMBL" id="SZYD01000001">
    <property type="protein sequence ID" value="KAD7479914.1"/>
    <property type="molecule type" value="Genomic_DNA"/>
</dbReference>
<evidence type="ECO:0000313" key="3">
    <source>
        <dbReference type="EMBL" id="KAD7479914.1"/>
    </source>
</evidence>
<dbReference type="PANTHER" id="PTHR46719">
    <property type="entry name" value="TRANSCRIPTION FACTOR C2H2 FAMILY-RELATED"/>
    <property type="match status" value="1"/>
</dbReference>
<dbReference type="InterPro" id="IPR001841">
    <property type="entry name" value="Znf_RING"/>
</dbReference>
<sequence length="135" mass="15054">MDAGEPINTGAYVLGLYVFFLLVIFFLCLISYLCNRNISPIRPTVAGGDYHFIRIPEGIRDDVLETLPTFLYSQTVKPGTLTTDHRTDGYGSGCCICLVDYKATDMLRLLPECGHSFHWNLGNCISTLEIDILKA</sequence>
<dbReference type="InterPro" id="IPR013083">
    <property type="entry name" value="Znf_RING/FYVE/PHD"/>
</dbReference>
<evidence type="ECO:0000256" key="1">
    <source>
        <dbReference type="SAM" id="Phobius"/>
    </source>
</evidence>
<feature type="transmembrane region" description="Helical" evidence="1">
    <location>
        <begin position="12"/>
        <end position="34"/>
    </location>
</feature>
<feature type="domain" description="RING-type" evidence="2">
    <location>
        <begin position="94"/>
        <end position="119"/>
    </location>
</feature>
<comment type="caution">
    <text evidence="3">The sequence shown here is derived from an EMBL/GenBank/DDBJ whole genome shotgun (WGS) entry which is preliminary data.</text>
</comment>
<keyword evidence="1" id="KW-1133">Transmembrane helix</keyword>
<keyword evidence="1" id="KW-0472">Membrane</keyword>
<dbReference type="AlphaFoldDB" id="A0A5N6Q5F6"/>
<organism evidence="3 4">
    <name type="scientific">Mikania micrantha</name>
    <name type="common">bitter vine</name>
    <dbReference type="NCBI Taxonomy" id="192012"/>
    <lineage>
        <taxon>Eukaryota</taxon>
        <taxon>Viridiplantae</taxon>
        <taxon>Streptophyta</taxon>
        <taxon>Embryophyta</taxon>
        <taxon>Tracheophyta</taxon>
        <taxon>Spermatophyta</taxon>
        <taxon>Magnoliopsida</taxon>
        <taxon>eudicotyledons</taxon>
        <taxon>Gunneridae</taxon>
        <taxon>Pentapetalae</taxon>
        <taxon>asterids</taxon>
        <taxon>campanulids</taxon>
        <taxon>Asterales</taxon>
        <taxon>Asteraceae</taxon>
        <taxon>Asteroideae</taxon>
        <taxon>Heliantheae alliance</taxon>
        <taxon>Eupatorieae</taxon>
        <taxon>Mikania</taxon>
    </lineage>
</organism>
<dbReference type="PANTHER" id="PTHR46719:SF24">
    <property type="entry name" value="ZINC FINGER, RING_FYVE_PHD-TYPE-RELATED"/>
    <property type="match status" value="1"/>
</dbReference>
<name>A0A5N6Q5F6_9ASTR</name>
<keyword evidence="4" id="KW-1185">Reference proteome</keyword>
<dbReference type="OrthoDB" id="8062037at2759"/>
<dbReference type="InterPro" id="IPR045899">
    <property type="entry name" value="ATL71-like"/>
</dbReference>
<dbReference type="SUPFAM" id="SSF57850">
    <property type="entry name" value="RING/U-box"/>
    <property type="match status" value="1"/>
</dbReference>
<accession>A0A5N6Q5F6</accession>
<evidence type="ECO:0000313" key="4">
    <source>
        <dbReference type="Proteomes" id="UP000326396"/>
    </source>
</evidence>
<protein>
    <recommendedName>
        <fullName evidence="2">RING-type domain-containing protein</fullName>
    </recommendedName>
</protein>
<gene>
    <name evidence="3" type="ORF">E3N88_03050</name>
</gene>
<dbReference type="Gene3D" id="3.30.40.10">
    <property type="entry name" value="Zinc/RING finger domain, C3HC4 (zinc finger)"/>
    <property type="match status" value="1"/>
</dbReference>
<keyword evidence="1" id="KW-0812">Transmembrane</keyword>
<evidence type="ECO:0000259" key="2">
    <source>
        <dbReference type="Pfam" id="PF17123"/>
    </source>
</evidence>
<dbReference type="Pfam" id="PF17123">
    <property type="entry name" value="zf-RING_11"/>
    <property type="match status" value="1"/>
</dbReference>